<name>A0ACB9NJT3_BAUVA</name>
<accession>A0ACB9NJT3</accession>
<organism evidence="1 2">
    <name type="scientific">Bauhinia variegata</name>
    <name type="common">Purple orchid tree</name>
    <name type="synonym">Phanera variegata</name>
    <dbReference type="NCBI Taxonomy" id="167791"/>
    <lineage>
        <taxon>Eukaryota</taxon>
        <taxon>Viridiplantae</taxon>
        <taxon>Streptophyta</taxon>
        <taxon>Embryophyta</taxon>
        <taxon>Tracheophyta</taxon>
        <taxon>Spermatophyta</taxon>
        <taxon>Magnoliopsida</taxon>
        <taxon>eudicotyledons</taxon>
        <taxon>Gunneridae</taxon>
        <taxon>Pentapetalae</taxon>
        <taxon>rosids</taxon>
        <taxon>fabids</taxon>
        <taxon>Fabales</taxon>
        <taxon>Fabaceae</taxon>
        <taxon>Cercidoideae</taxon>
        <taxon>Cercideae</taxon>
        <taxon>Bauhiniinae</taxon>
        <taxon>Bauhinia</taxon>
    </lineage>
</organism>
<dbReference type="EMBL" id="CM039431">
    <property type="protein sequence ID" value="KAI4336212.1"/>
    <property type="molecule type" value="Genomic_DNA"/>
</dbReference>
<sequence>MKVKWHGPTIHYIMEGPYRTYQSDSNLEQPHYHFGWVSLWFLKPTQLWTRKWKDAEASANNTVFGYYGLNYAVYTFPLIAIAIIGLVFLDFKSGDQRIRAAKSPSVVFSSPLVVNSILGILSGVEILIVFLFILFLVWTFYARISNDFKKLMPDKSLKLDLWQLKYLRVATRFGLLAEASLALLLLPILRGLSLFRILGIQFEASVRYHTWVGTAMILFATFHGGSTLFIWGVSHHIQDEVRKWQNTGRIYLAGEITLITGLVIWVTALPQIRRKKFEIFYYTHHLYIVFLVFFLFHAGDRHFYMVFPGIFLFCLDKMLRAIQSRPKTCIVSARVFPCRAVELILPRDPKLNYNPTSVIFMKIPGISNLQWHSFSITSSSRADDHNISVIIKCEGWWTNSLYNMINAQLDRDADKMKGIPVAIEGPYGPASLNFLKYDSLLLVAGGSGITPFLSILAEVASFTNKNRFPARIQLVYVIKKSQEFSMLHSISHLLLNQSSEKCHLKLKLFVTQEKQTGIRIRDLLDKLLEVRTLHLNTDCSDHAVYGLESPTWTAAIVGTCSIIFLILLICFNHIIIPSEKGKGSKQSKEKTASWIVDIVLIAAFVIALSCSTLMAILLRRRRLKKGIPSISQKEFRPFDQISTESRNAFEEHEVHFGGRPNFKDIFDKIPSECGASNIGVLVCGPEGMKESVAALFQQRSQCLKVGANRSEPLFTFHSLNFTL</sequence>
<keyword evidence="2" id="KW-1185">Reference proteome</keyword>
<gene>
    <name evidence="1" type="ORF">L6164_014766</name>
</gene>
<evidence type="ECO:0000313" key="2">
    <source>
        <dbReference type="Proteomes" id="UP000828941"/>
    </source>
</evidence>
<dbReference type="Proteomes" id="UP000828941">
    <property type="component" value="Chromosome 6"/>
</dbReference>
<evidence type="ECO:0000313" key="1">
    <source>
        <dbReference type="EMBL" id="KAI4336212.1"/>
    </source>
</evidence>
<comment type="caution">
    <text evidence="1">The sequence shown here is derived from an EMBL/GenBank/DDBJ whole genome shotgun (WGS) entry which is preliminary data.</text>
</comment>
<protein>
    <submittedName>
        <fullName evidence="1">Uncharacterized protein</fullName>
    </submittedName>
</protein>
<proteinExistence type="predicted"/>
<reference evidence="1 2" key="1">
    <citation type="journal article" date="2022" name="DNA Res.">
        <title>Chromosomal-level genome assembly of the orchid tree Bauhinia variegata (Leguminosae; Cercidoideae) supports the allotetraploid origin hypothesis of Bauhinia.</title>
        <authorList>
            <person name="Zhong Y."/>
            <person name="Chen Y."/>
            <person name="Zheng D."/>
            <person name="Pang J."/>
            <person name="Liu Y."/>
            <person name="Luo S."/>
            <person name="Meng S."/>
            <person name="Qian L."/>
            <person name="Wei D."/>
            <person name="Dai S."/>
            <person name="Zhou R."/>
        </authorList>
    </citation>
    <scope>NUCLEOTIDE SEQUENCE [LARGE SCALE GENOMIC DNA]</scope>
    <source>
        <strain evidence="1">BV-YZ2020</strain>
    </source>
</reference>